<feature type="domain" description="MYND-type" evidence="5">
    <location>
        <begin position="465"/>
        <end position="507"/>
    </location>
</feature>
<evidence type="ECO:0000313" key="6">
    <source>
        <dbReference type="EMBL" id="CCA74033.1"/>
    </source>
</evidence>
<comment type="caution">
    <text evidence="6">The sequence shown here is derived from an EMBL/GenBank/DDBJ whole genome shotgun (WGS) entry which is preliminary data.</text>
</comment>
<dbReference type="STRING" id="1109443.G4TRU0"/>
<protein>
    <recommendedName>
        <fullName evidence="5">MYND-type domain-containing protein</fullName>
    </recommendedName>
</protein>
<dbReference type="HOGENOM" id="CLU_552277_0_0_1"/>
<dbReference type="InParanoid" id="G4TRU0"/>
<dbReference type="AlphaFoldDB" id="G4TRU0"/>
<dbReference type="Gene3D" id="6.10.140.2220">
    <property type="match status" value="1"/>
</dbReference>
<accession>G4TRU0</accession>
<dbReference type="SUPFAM" id="SSF144232">
    <property type="entry name" value="HIT/MYND zinc finger-like"/>
    <property type="match status" value="1"/>
</dbReference>
<organism evidence="6 7">
    <name type="scientific">Serendipita indica (strain DSM 11827)</name>
    <name type="common">Root endophyte fungus</name>
    <name type="synonym">Piriformospora indica</name>
    <dbReference type="NCBI Taxonomy" id="1109443"/>
    <lineage>
        <taxon>Eukaryota</taxon>
        <taxon>Fungi</taxon>
        <taxon>Dikarya</taxon>
        <taxon>Basidiomycota</taxon>
        <taxon>Agaricomycotina</taxon>
        <taxon>Agaricomycetes</taxon>
        <taxon>Sebacinales</taxon>
        <taxon>Serendipitaceae</taxon>
        <taxon>Serendipita</taxon>
    </lineage>
</organism>
<proteinExistence type="predicted"/>
<evidence type="ECO:0000256" key="2">
    <source>
        <dbReference type="ARBA" id="ARBA00022771"/>
    </source>
</evidence>
<sequence>MASPAVTAKDILRLVDELRADPQSVDKHQRVRNACNATSWAFLCDAKYPQFLYEYANSHQHDETTSSGLPVWILSAWDIALALQASNTTLPPFSTSSINLQALSLLREVLVNKLFPLMSSPAERARYINQGAPDTASVISAASGLLFALAHSLKVHPDPVYLGKVRTSGAVEVCTLCWLYTPDLPTRITASISLEALLEPQSQPASTFKFDSPPTQHILSRVLDAAGTHSPGPSTTSTTGAEKIVGRCVHMLQDGLGEKGKMTDGHRLVELCLIQWMTDESYRRIMTLVVQTVQDALGHADDRGVNWELVDMCGAVLLALSNVSPLPMATLIEYIDRLSLLSVLSTIYTQTTRTEDGNPVPMEIVARAWTNIVELLVHCTTCQAPNCHYVRTDAYVDALRRALDSGELWAKTMDVLFEQARVSKDKASMAKWNSWNGLGKEVGMVYRPSGAKPSVTRDGCWEVSCQRHGAIDEQTEQVLQRCSGCKTARYCSTGCQTKDWKRHKVECKQLRTT</sequence>
<name>G4TRU0_SERID</name>
<keyword evidence="3" id="KW-0862">Zinc</keyword>
<evidence type="ECO:0000256" key="4">
    <source>
        <dbReference type="PROSITE-ProRule" id="PRU00134"/>
    </source>
</evidence>
<dbReference type="PROSITE" id="PS50865">
    <property type="entry name" value="ZF_MYND_2"/>
    <property type="match status" value="1"/>
</dbReference>
<keyword evidence="7" id="KW-1185">Reference proteome</keyword>
<evidence type="ECO:0000313" key="7">
    <source>
        <dbReference type="Proteomes" id="UP000007148"/>
    </source>
</evidence>
<reference evidence="6 7" key="1">
    <citation type="journal article" date="2011" name="PLoS Pathog.">
        <title>Endophytic Life Strategies Decoded by Genome and Transcriptome Analyses of the Mutualistic Root Symbiont Piriformospora indica.</title>
        <authorList>
            <person name="Zuccaro A."/>
            <person name="Lahrmann U."/>
            <person name="Guldener U."/>
            <person name="Langen G."/>
            <person name="Pfiffi S."/>
            <person name="Biedenkopf D."/>
            <person name="Wong P."/>
            <person name="Samans B."/>
            <person name="Grimm C."/>
            <person name="Basiewicz M."/>
            <person name="Murat C."/>
            <person name="Martin F."/>
            <person name="Kogel K.H."/>
        </authorList>
    </citation>
    <scope>NUCLEOTIDE SEQUENCE [LARGE SCALE GENOMIC DNA]</scope>
    <source>
        <strain evidence="6 7">DSM 11827</strain>
    </source>
</reference>
<dbReference type="OrthoDB" id="432970at2759"/>
<dbReference type="EMBL" id="CAFZ01000273">
    <property type="protein sequence ID" value="CCA74033.1"/>
    <property type="molecule type" value="Genomic_DNA"/>
</dbReference>
<dbReference type="InterPro" id="IPR002893">
    <property type="entry name" value="Znf_MYND"/>
</dbReference>
<evidence type="ECO:0000259" key="5">
    <source>
        <dbReference type="PROSITE" id="PS50865"/>
    </source>
</evidence>
<dbReference type="Proteomes" id="UP000007148">
    <property type="component" value="Unassembled WGS sequence"/>
</dbReference>
<dbReference type="Pfam" id="PF01753">
    <property type="entry name" value="zf-MYND"/>
    <property type="match status" value="1"/>
</dbReference>
<evidence type="ECO:0000256" key="3">
    <source>
        <dbReference type="ARBA" id="ARBA00022833"/>
    </source>
</evidence>
<keyword evidence="2 4" id="KW-0863">Zinc-finger</keyword>
<gene>
    <name evidence="6" type="ORF">PIIN_07987</name>
</gene>
<evidence type="ECO:0000256" key="1">
    <source>
        <dbReference type="ARBA" id="ARBA00022723"/>
    </source>
</evidence>
<dbReference type="GO" id="GO:0008270">
    <property type="term" value="F:zinc ion binding"/>
    <property type="evidence" value="ECO:0007669"/>
    <property type="project" value="UniProtKB-KW"/>
</dbReference>
<keyword evidence="1" id="KW-0479">Metal-binding</keyword>